<sequence>MAPYKQQSIKAFTRPLERGAKREPSPDEREITSRPIKQPRKDGPTSHTELADAFVVDKEDEDEEPDIEDEDAAKVLKNFRSRADKETPTELAALAAEEKCRRRNQYKTRITHIVRTLQETVSDLPWDKFSHLPQNKRPVTIAWWRFLRSLALDKAANQIIEAAPETAQLVLGGPLTREELLMLPSNWEGVVLWGVYVDILTGKPIENEAGMEPYTGSATGKEGLQGRMSEYVKMKAGTKKNQGGEHCDLLTKKNVKINLRVVSVFGPHTTAKPYVMLSELTHTILLRTWEEREGKYLPIVAMEAMKRATPPGLPPKRYIGLNRATQMLQGLEAKKRGGGCANCAAKTSDKDRWFNALKGLPFMTVICRNCYQWTFKYGTTRPTEKEEQRVAKNERPKPADMLCERPGCSEILGYQNATHVAYHFNKTLGLWTCVGCKNSKVLQKTRAWKNHPPKPADDTCERPNCPNQPVKQFNKHLNIWVCSGCNNAKTLWRNFAKGKK</sequence>
<feature type="compositionally biased region" description="Polar residues" evidence="1">
    <location>
        <begin position="1"/>
        <end position="10"/>
    </location>
</feature>
<name>A0A0D2ELZ3_9EURO</name>
<feature type="compositionally biased region" description="Basic and acidic residues" evidence="1">
    <location>
        <begin position="15"/>
        <end position="32"/>
    </location>
</feature>
<dbReference type="STRING" id="348802.A0A0D2ELZ3"/>
<dbReference type="EMBL" id="KN847319">
    <property type="protein sequence ID" value="KIW55740.1"/>
    <property type="molecule type" value="Genomic_DNA"/>
</dbReference>
<dbReference type="AlphaFoldDB" id="A0A0D2ELZ3"/>
<gene>
    <name evidence="2" type="ORF">PV05_04469</name>
</gene>
<protein>
    <submittedName>
        <fullName evidence="2">Uncharacterized protein</fullName>
    </submittedName>
</protein>
<proteinExistence type="predicted"/>
<dbReference type="RefSeq" id="XP_013316324.1">
    <property type="nucleotide sequence ID" value="XM_013460870.1"/>
</dbReference>
<dbReference type="GeneID" id="25326377"/>
<keyword evidence="3" id="KW-1185">Reference proteome</keyword>
<evidence type="ECO:0000256" key="1">
    <source>
        <dbReference type="SAM" id="MobiDB-lite"/>
    </source>
</evidence>
<feature type="region of interest" description="Disordered" evidence="1">
    <location>
        <begin position="1"/>
        <end position="68"/>
    </location>
</feature>
<accession>A0A0D2ELZ3</accession>
<dbReference type="Proteomes" id="UP000054342">
    <property type="component" value="Unassembled WGS sequence"/>
</dbReference>
<dbReference type="OrthoDB" id="5430033at2759"/>
<evidence type="ECO:0000313" key="2">
    <source>
        <dbReference type="EMBL" id="KIW55740.1"/>
    </source>
</evidence>
<feature type="compositionally biased region" description="Acidic residues" evidence="1">
    <location>
        <begin position="58"/>
        <end position="68"/>
    </location>
</feature>
<reference evidence="2 3" key="1">
    <citation type="submission" date="2015-01" db="EMBL/GenBank/DDBJ databases">
        <title>The Genome Sequence of Exophiala xenobiotica CBS118157.</title>
        <authorList>
            <consortium name="The Broad Institute Genomics Platform"/>
            <person name="Cuomo C."/>
            <person name="de Hoog S."/>
            <person name="Gorbushina A."/>
            <person name="Stielow B."/>
            <person name="Teixiera M."/>
            <person name="Abouelleil A."/>
            <person name="Chapman S.B."/>
            <person name="Priest M."/>
            <person name="Young S.K."/>
            <person name="Wortman J."/>
            <person name="Nusbaum C."/>
            <person name="Birren B."/>
        </authorList>
    </citation>
    <scope>NUCLEOTIDE SEQUENCE [LARGE SCALE GENOMIC DNA]</scope>
    <source>
        <strain evidence="2 3">CBS 118157</strain>
    </source>
</reference>
<organism evidence="2 3">
    <name type="scientific">Exophiala xenobiotica</name>
    <dbReference type="NCBI Taxonomy" id="348802"/>
    <lineage>
        <taxon>Eukaryota</taxon>
        <taxon>Fungi</taxon>
        <taxon>Dikarya</taxon>
        <taxon>Ascomycota</taxon>
        <taxon>Pezizomycotina</taxon>
        <taxon>Eurotiomycetes</taxon>
        <taxon>Chaetothyriomycetidae</taxon>
        <taxon>Chaetothyriales</taxon>
        <taxon>Herpotrichiellaceae</taxon>
        <taxon>Exophiala</taxon>
    </lineage>
</organism>
<dbReference type="HOGENOM" id="CLU_545161_0_0_1"/>
<evidence type="ECO:0000313" key="3">
    <source>
        <dbReference type="Proteomes" id="UP000054342"/>
    </source>
</evidence>